<accession>A0A291JGS9</accession>
<feature type="coiled-coil region" evidence="1">
    <location>
        <begin position="112"/>
        <end position="142"/>
    </location>
</feature>
<name>A0A291JGS9_9STAP</name>
<dbReference type="Gene3D" id="3.40.50.300">
    <property type="entry name" value="P-loop containing nucleotide triphosphate hydrolases"/>
    <property type="match status" value="1"/>
</dbReference>
<evidence type="ECO:0000313" key="2">
    <source>
        <dbReference type="EMBL" id="MBO1227798.1"/>
    </source>
</evidence>
<dbReference type="Proteomes" id="UP000254412">
    <property type="component" value="Unassembled WGS sequence"/>
</dbReference>
<gene>
    <name evidence="2" type="ORF">J3T88_10855</name>
    <name evidence="3" type="ORF">NCTC13834_00225</name>
</gene>
<dbReference type="GeneID" id="66775639"/>
<evidence type="ECO:0000313" key="5">
    <source>
        <dbReference type="Proteomes" id="UP000664081"/>
    </source>
</evidence>
<evidence type="ECO:0000313" key="3">
    <source>
        <dbReference type="EMBL" id="SUM53942.1"/>
    </source>
</evidence>
<organism evidence="3 4">
    <name type="scientific">Staphylococcus nepalensis</name>
    <dbReference type="NCBI Taxonomy" id="214473"/>
    <lineage>
        <taxon>Bacteria</taxon>
        <taxon>Bacillati</taxon>
        <taxon>Bacillota</taxon>
        <taxon>Bacilli</taxon>
        <taxon>Bacillales</taxon>
        <taxon>Staphylococcaceae</taxon>
        <taxon>Staphylococcus</taxon>
    </lineage>
</organism>
<dbReference type="Proteomes" id="UP000664081">
    <property type="component" value="Unassembled WGS sequence"/>
</dbReference>
<proteinExistence type="predicted"/>
<evidence type="ECO:0000256" key="1">
    <source>
        <dbReference type="SAM" id="Coils"/>
    </source>
</evidence>
<reference evidence="3 4" key="1">
    <citation type="submission" date="2018-06" db="EMBL/GenBank/DDBJ databases">
        <authorList>
            <consortium name="Pathogen Informatics"/>
            <person name="Doyle S."/>
        </authorList>
    </citation>
    <scope>NUCLEOTIDE SEQUENCE [LARGE SCALE GENOMIC DNA]</scope>
    <source>
        <strain evidence="3 4">NCTC13834</strain>
    </source>
</reference>
<keyword evidence="1" id="KW-0175">Coiled coil</keyword>
<protein>
    <submittedName>
        <fullName evidence="3">AAA-like domain</fullName>
    </submittedName>
</protein>
<dbReference type="AlphaFoldDB" id="A0A291JGS9"/>
<dbReference type="RefSeq" id="WP_096808173.1">
    <property type="nucleotide sequence ID" value="NZ_BMCF01000013.1"/>
</dbReference>
<evidence type="ECO:0000313" key="4">
    <source>
        <dbReference type="Proteomes" id="UP000254412"/>
    </source>
</evidence>
<dbReference type="SUPFAM" id="SSF52540">
    <property type="entry name" value="P-loop containing nucleoside triphosphate hydrolases"/>
    <property type="match status" value="1"/>
</dbReference>
<dbReference type="KEGG" id="snl:BJD96_00970"/>
<dbReference type="EMBL" id="UHDS01000001">
    <property type="protein sequence ID" value="SUM53942.1"/>
    <property type="molecule type" value="Genomic_DNA"/>
</dbReference>
<dbReference type="InterPro" id="IPR027417">
    <property type="entry name" value="P-loop_NTPase"/>
</dbReference>
<keyword evidence="5" id="KW-1185">Reference proteome</keyword>
<reference evidence="2 5" key="2">
    <citation type="submission" date="2021-03" db="EMBL/GenBank/DDBJ databases">
        <title>Staphylococci and Mammaliicocci in bats.</title>
        <authorList>
            <person name="Fountain K."/>
        </authorList>
    </citation>
    <scope>NUCLEOTIDE SEQUENCE [LARGE SCALE GENOMIC DNA]</scope>
    <source>
        <strain evidence="2 5">18_1_E_SW</strain>
    </source>
</reference>
<sequence length="356" mass="40828">MTNKSFFLSSNSGKGIYHYFNNEAQSLNYIYILKGVPGNGKSEVLKNIANYLEGEQRPIELIYSSFDFKTLDGLIVLDRNIGIFDGNYPYPMEPALPYISGETVDLATAVDHSKLQNNLKDIKSLFNEKEQLLENYATHIKKSRQLHDNVEFYFSTSIDIEKAQALNNQILENIFGKSYQEKESIVKHRFFDTITENGNFDFVQNLTSNLTKRFFIKGRPGSGKSTLLKQIVSQAIENGFDIELYHCDFDPDSLDMIIIPELSVAAFDSTAPHNYDPERSGDEIVDTYQSIIDNQIDEKYANEIAEGTKQWQDAWKEAAHFLKEAKEKHKAITNLYKQTIDDEEIKNKEKHIIESL</sequence>
<dbReference type="EMBL" id="JAFNLT010000009">
    <property type="protein sequence ID" value="MBO1227798.1"/>
    <property type="molecule type" value="Genomic_DNA"/>
</dbReference>